<dbReference type="Proteomes" id="UP000051254">
    <property type="component" value="Unassembled WGS sequence"/>
</dbReference>
<dbReference type="GO" id="GO:0008643">
    <property type="term" value="P:carbohydrate transport"/>
    <property type="evidence" value="ECO:0007669"/>
    <property type="project" value="InterPro"/>
</dbReference>
<evidence type="ECO:0000256" key="1">
    <source>
        <dbReference type="ARBA" id="ARBA00009617"/>
    </source>
</evidence>
<keyword evidence="3 5" id="KW-1133">Transmembrane helix</keyword>
<feature type="transmembrane region" description="Helical" evidence="5">
    <location>
        <begin position="20"/>
        <end position="50"/>
    </location>
</feature>
<feature type="transmembrane region" description="Helical" evidence="5">
    <location>
        <begin position="373"/>
        <end position="391"/>
    </location>
</feature>
<gene>
    <name evidence="7" type="ORF">ABB25_13930</name>
</gene>
<feature type="transmembrane region" description="Helical" evidence="5">
    <location>
        <begin position="338"/>
        <end position="361"/>
    </location>
</feature>
<feature type="transmembrane region" description="Helical" evidence="5">
    <location>
        <begin position="71"/>
        <end position="91"/>
    </location>
</feature>
<comment type="caution">
    <text evidence="7">The sequence shown here is derived from an EMBL/GenBank/DDBJ whole genome shotgun (WGS) entry which is preliminary data.</text>
</comment>
<dbReference type="Gene3D" id="1.20.1250.20">
    <property type="entry name" value="MFS general substrate transporter like domains"/>
    <property type="match status" value="1"/>
</dbReference>
<feature type="transmembrane region" description="Helical" evidence="5">
    <location>
        <begin position="306"/>
        <end position="326"/>
    </location>
</feature>
<dbReference type="EMBL" id="LDJH01000033">
    <property type="protein sequence ID" value="KRG54275.1"/>
    <property type="molecule type" value="Genomic_DNA"/>
</dbReference>
<feature type="transmembrane region" description="Helical" evidence="5">
    <location>
        <begin position="242"/>
        <end position="260"/>
    </location>
</feature>
<dbReference type="PANTHER" id="PTHR11328">
    <property type="entry name" value="MAJOR FACILITATOR SUPERFAMILY DOMAIN-CONTAINING PROTEIN"/>
    <property type="match status" value="1"/>
</dbReference>
<comment type="similarity">
    <text evidence="1">Belongs to the sodium:galactoside symporter (TC 2.A.2) family.</text>
</comment>
<evidence type="ECO:0000256" key="5">
    <source>
        <dbReference type="SAM" id="Phobius"/>
    </source>
</evidence>
<keyword evidence="8" id="KW-1185">Reference proteome</keyword>
<evidence type="ECO:0000259" key="6">
    <source>
        <dbReference type="PROSITE" id="PS50850"/>
    </source>
</evidence>
<dbReference type="InterPro" id="IPR039672">
    <property type="entry name" value="MFS_2"/>
</dbReference>
<dbReference type="AlphaFoldDB" id="A0A0R0BMF2"/>
<evidence type="ECO:0000256" key="4">
    <source>
        <dbReference type="ARBA" id="ARBA00023136"/>
    </source>
</evidence>
<evidence type="ECO:0000313" key="7">
    <source>
        <dbReference type="EMBL" id="KRG54275.1"/>
    </source>
</evidence>
<name>A0A0R0BMF2_9GAMM</name>
<keyword evidence="2 5" id="KW-0812">Transmembrane</keyword>
<dbReference type="GO" id="GO:0005886">
    <property type="term" value="C:plasma membrane"/>
    <property type="evidence" value="ECO:0007669"/>
    <property type="project" value="TreeGrafter"/>
</dbReference>
<accession>A0A0R0BMF2</accession>
<evidence type="ECO:0000256" key="2">
    <source>
        <dbReference type="ARBA" id="ARBA00022692"/>
    </source>
</evidence>
<dbReference type="InterPro" id="IPR020846">
    <property type="entry name" value="MFS_dom"/>
</dbReference>
<keyword evidence="4 5" id="KW-0472">Membrane</keyword>
<feature type="transmembrane region" description="Helical" evidence="5">
    <location>
        <begin position="97"/>
        <end position="119"/>
    </location>
</feature>
<feature type="transmembrane region" description="Helical" evidence="5">
    <location>
        <begin position="140"/>
        <end position="163"/>
    </location>
</feature>
<dbReference type="PANTHER" id="PTHR11328:SF24">
    <property type="entry name" value="MAJOR FACILITATOR SUPERFAMILY (MFS) PROFILE DOMAIN-CONTAINING PROTEIN"/>
    <property type="match status" value="1"/>
</dbReference>
<dbReference type="PROSITE" id="PS50850">
    <property type="entry name" value="MFS"/>
    <property type="match status" value="1"/>
</dbReference>
<feature type="transmembrane region" description="Helical" evidence="5">
    <location>
        <begin position="280"/>
        <end position="299"/>
    </location>
</feature>
<evidence type="ECO:0000313" key="8">
    <source>
        <dbReference type="Proteomes" id="UP000051254"/>
    </source>
</evidence>
<dbReference type="PATRIC" id="fig|266128.3.peg.1916"/>
<protein>
    <recommendedName>
        <fullName evidence="6">Major facilitator superfamily (MFS) profile domain-containing protein</fullName>
    </recommendedName>
</protein>
<reference evidence="7 8" key="1">
    <citation type="submission" date="2015-05" db="EMBL/GenBank/DDBJ databases">
        <title>Genome sequencing and analysis of members of genus Stenotrophomonas.</title>
        <authorList>
            <person name="Patil P.P."/>
            <person name="Midha S."/>
            <person name="Patil P.B."/>
        </authorList>
    </citation>
    <scope>NUCLEOTIDE SEQUENCE [LARGE SCALE GENOMIC DNA]</scope>
    <source>
        <strain evidence="7 8">DSM 17805</strain>
    </source>
</reference>
<evidence type="ECO:0000256" key="3">
    <source>
        <dbReference type="ARBA" id="ARBA00022989"/>
    </source>
</evidence>
<dbReference type="Pfam" id="PF13347">
    <property type="entry name" value="MFS_2"/>
    <property type="match status" value="1"/>
</dbReference>
<sequence>MFFSLGWPVEYIVLRSLELFVLFYYTQVLGLPGSLAGLALFIAMLVDAFADPAIGSYSDNLRNSRFGRRHTLMFLAPVPLGLALVAVFMPPADIGQWALFAWLTVSTIAVRFLCGLYIVPYSAQLAELTRDPAERASLQLYKSVAQTLFDSAMLAVAFNLFFAKKPDGSGGQTDPSTYLPFAITLGTALVITTTLSALGTRQRMLKIERETVGDTPAYTGNHLSPARILGAWRKVLFGRANLRALIIGALLTATATSVMRSLASHLGVFFWDLTPEQIGYWQQAAIPGFFVGMIIARVFAKRLELIRMVLVSLILIIGAVTVLPALKLLGVIAPGDLLFKILLSSNFIMGIGSGMLMLLAGLVCAEAADEDEFVTGLAAQGFLFGFVFLATKMGSALGKLLSGTALDVIGFPKGATSIPADVVDTLAWTLVGSVAVLGGVSYYFWSRFHLPKKRHQEILQELQARRDANIPAT</sequence>
<feature type="transmembrane region" description="Helical" evidence="5">
    <location>
        <begin position="426"/>
        <end position="445"/>
    </location>
</feature>
<dbReference type="InterPro" id="IPR036259">
    <property type="entry name" value="MFS_trans_sf"/>
</dbReference>
<dbReference type="GO" id="GO:0015293">
    <property type="term" value="F:symporter activity"/>
    <property type="evidence" value="ECO:0007669"/>
    <property type="project" value="InterPro"/>
</dbReference>
<proteinExistence type="inferred from homology"/>
<feature type="domain" description="Major facilitator superfamily (MFS) profile" evidence="6">
    <location>
        <begin position="241"/>
        <end position="473"/>
    </location>
</feature>
<organism evidence="7 8">
    <name type="scientific">Stenotrophomonas koreensis</name>
    <dbReference type="NCBI Taxonomy" id="266128"/>
    <lineage>
        <taxon>Bacteria</taxon>
        <taxon>Pseudomonadati</taxon>
        <taxon>Pseudomonadota</taxon>
        <taxon>Gammaproteobacteria</taxon>
        <taxon>Lysobacterales</taxon>
        <taxon>Lysobacteraceae</taxon>
        <taxon>Stenotrophomonas</taxon>
    </lineage>
</organism>
<feature type="transmembrane region" description="Helical" evidence="5">
    <location>
        <begin position="178"/>
        <end position="199"/>
    </location>
</feature>
<dbReference type="SUPFAM" id="SSF103473">
    <property type="entry name" value="MFS general substrate transporter"/>
    <property type="match status" value="1"/>
</dbReference>